<evidence type="ECO:0000256" key="2">
    <source>
        <dbReference type="SAM" id="SignalP"/>
    </source>
</evidence>
<keyword evidence="1 2" id="KW-0732">Signal</keyword>
<dbReference type="RefSeq" id="WP_063371528.1">
    <property type="nucleotide sequence ID" value="NZ_AUXX01000026.1"/>
</dbReference>
<sequence>MKKSIIALTLLTSMNAFATDSEQSNVTFSLTAGYVFGGDTVGELIYEDNDSDSIKAGQGIILGAGFLYEFNSKWSLDVSTNYQGDTATAKNGDLSFERLAFNAVPYYKINDSFSVGLGLGVHTGVELSNDFGSDVEFSNESAFISSIRYHFETISADLEFRHTRVEYSVDRIGSSSYSSYDVTVDGNNTGLLFHWKF</sequence>
<evidence type="ECO:0000259" key="3">
    <source>
        <dbReference type="Pfam" id="PF13505"/>
    </source>
</evidence>
<dbReference type="Proteomes" id="UP000076661">
    <property type="component" value="Unassembled WGS sequence"/>
</dbReference>
<reference evidence="4 5" key="1">
    <citation type="submission" date="2013-07" db="EMBL/GenBank/DDBJ databases">
        <title>Comparative Genomic and Metabolomic Analysis of Twelve Strains of Pseudoalteromonas luteoviolacea.</title>
        <authorList>
            <person name="Vynne N.G."/>
            <person name="Mansson M."/>
            <person name="Gram L."/>
        </authorList>
    </citation>
    <scope>NUCLEOTIDE SEQUENCE [LARGE SCALE GENOMIC DNA]</scope>
    <source>
        <strain evidence="4 5">S4060-1</strain>
    </source>
</reference>
<dbReference type="PATRIC" id="fig|1365257.3.peg.3222"/>
<gene>
    <name evidence="4" type="ORF">N478_22060</name>
</gene>
<evidence type="ECO:0000313" key="5">
    <source>
        <dbReference type="Proteomes" id="UP000076661"/>
    </source>
</evidence>
<organism evidence="4 5">
    <name type="scientific">Pseudoalteromonas luteoviolacea S4060-1</name>
    <dbReference type="NCBI Taxonomy" id="1365257"/>
    <lineage>
        <taxon>Bacteria</taxon>
        <taxon>Pseudomonadati</taxon>
        <taxon>Pseudomonadota</taxon>
        <taxon>Gammaproteobacteria</taxon>
        <taxon>Alteromonadales</taxon>
        <taxon>Pseudoalteromonadaceae</taxon>
        <taxon>Pseudoalteromonas</taxon>
    </lineage>
</organism>
<dbReference type="SUPFAM" id="SSF56925">
    <property type="entry name" value="OMPA-like"/>
    <property type="match status" value="1"/>
</dbReference>
<protein>
    <recommendedName>
        <fullName evidence="3">Outer membrane protein beta-barrel domain-containing protein</fullName>
    </recommendedName>
</protein>
<dbReference type="InterPro" id="IPR027385">
    <property type="entry name" value="Beta-barrel_OMP"/>
</dbReference>
<dbReference type="Pfam" id="PF13505">
    <property type="entry name" value="OMP_b-brl"/>
    <property type="match status" value="1"/>
</dbReference>
<feature type="chain" id="PRO_5007832067" description="Outer membrane protein beta-barrel domain-containing protein" evidence="2">
    <location>
        <begin position="19"/>
        <end position="197"/>
    </location>
</feature>
<dbReference type="InterPro" id="IPR011250">
    <property type="entry name" value="OMP/PagP_B-barrel"/>
</dbReference>
<accession>A0A162BND3</accession>
<dbReference type="EMBL" id="AUXX01000026">
    <property type="protein sequence ID" value="KZN64674.1"/>
    <property type="molecule type" value="Genomic_DNA"/>
</dbReference>
<evidence type="ECO:0000256" key="1">
    <source>
        <dbReference type="ARBA" id="ARBA00022729"/>
    </source>
</evidence>
<feature type="domain" description="Outer membrane protein beta-barrel" evidence="3">
    <location>
        <begin position="5"/>
        <end position="173"/>
    </location>
</feature>
<feature type="signal peptide" evidence="2">
    <location>
        <begin position="1"/>
        <end position="18"/>
    </location>
</feature>
<evidence type="ECO:0000313" key="4">
    <source>
        <dbReference type="EMBL" id="KZN64674.1"/>
    </source>
</evidence>
<name>A0A162BND3_9GAMM</name>
<proteinExistence type="predicted"/>
<dbReference type="AlphaFoldDB" id="A0A162BND3"/>
<comment type="caution">
    <text evidence="4">The sequence shown here is derived from an EMBL/GenBank/DDBJ whole genome shotgun (WGS) entry which is preliminary data.</text>
</comment>